<sequence>MEPLPLGALLGTTSATKRKDFCHRLHTDGFCLLWAEAHKVGGLEAAARRFFSRAAQDKEAAQVSARSSGHEPPGYVRLYDYELLQLRRGEHGGGVSCAELAVLMNGFDFFHSTGLALLQILQHHWQTEPVPGETTNLMDLVTGGPSASLLRFVHYDRAVQQRAPFSDAEPSEGDTNSEEVFEDHKDFGLLTLVPISRVPGLHIWQAGALGHDARWIPVEEVYAPQRADATRNGFHLLVFCGETMDHATASYFPAARHKVVLRPSQGPCGSLGRISSPFFLRALPDATVPRLHDRTATYSVSEFEADYDQTH</sequence>
<dbReference type="RefSeq" id="XP_004332981.1">
    <property type="nucleotide sequence ID" value="XM_004332933.1"/>
</dbReference>
<reference evidence="1 2" key="1">
    <citation type="journal article" date="2013" name="Genome Biol.">
        <title>Genome of Acanthamoeba castellanii highlights extensive lateral gene transfer and early evolution of tyrosine kinase signaling.</title>
        <authorList>
            <person name="Clarke M."/>
            <person name="Lohan A.J."/>
            <person name="Liu B."/>
            <person name="Lagkouvardos I."/>
            <person name="Roy S."/>
            <person name="Zafar N."/>
            <person name="Bertelli C."/>
            <person name="Schilde C."/>
            <person name="Kianianmomeni A."/>
            <person name="Burglin T.R."/>
            <person name="Frech C."/>
            <person name="Turcotte B."/>
            <person name="Kopec K.O."/>
            <person name="Synnott J.M."/>
            <person name="Choo C."/>
            <person name="Paponov I."/>
            <person name="Finkler A."/>
            <person name="Soon Heng Tan C."/>
            <person name="Hutchins A.P."/>
            <person name="Weinmeier T."/>
            <person name="Rattei T."/>
            <person name="Chu J.S."/>
            <person name="Gimenez G."/>
            <person name="Irimia M."/>
            <person name="Rigden D.J."/>
            <person name="Fitzpatrick D.A."/>
            <person name="Lorenzo-Morales J."/>
            <person name="Bateman A."/>
            <person name="Chiu C.H."/>
            <person name="Tang P."/>
            <person name="Hegemann P."/>
            <person name="Fromm H."/>
            <person name="Raoult D."/>
            <person name="Greub G."/>
            <person name="Miranda-Saavedra D."/>
            <person name="Chen N."/>
            <person name="Nash P."/>
            <person name="Ginger M.L."/>
            <person name="Horn M."/>
            <person name="Schaap P."/>
            <person name="Caler L."/>
            <person name="Loftus B."/>
        </authorList>
    </citation>
    <scope>NUCLEOTIDE SEQUENCE [LARGE SCALE GENOMIC DNA]</scope>
    <source>
        <strain evidence="1 2">Neff</strain>
    </source>
</reference>
<dbReference type="GeneID" id="14911392"/>
<accession>L8GE18</accession>
<name>L8GE18_ACACF</name>
<evidence type="ECO:0000313" key="2">
    <source>
        <dbReference type="Proteomes" id="UP000011083"/>
    </source>
</evidence>
<protein>
    <submittedName>
        <fullName evidence="1">Uncharacterized protein</fullName>
    </submittedName>
</protein>
<dbReference type="EMBL" id="KB008169">
    <property type="protein sequence ID" value="ELR10968.1"/>
    <property type="molecule type" value="Genomic_DNA"/>
</dbReference>
<proteinExistence type="predicted"/>
<dbReference type="InterPro" id="IPR027443">
    <property type="entry name" value="IPNS-like_sf"/>
</dbReference>
<evidence type="ECO:0000313" key="1">
    <source>
        <dbReference type="EMBL" id="ELR10968.1"/>
    </source>
</evidence>
<keyword evidence="2" id="KW-1185">Reference proteome</keyword>
<dbReference type="VEuPathDB" id="AmoebaDB:ACA1_103350"/>
<gene>
    <name evidence="1" type="ORF">ACA1_103350</name>
</gene>
<dbReference type="KEGG" id="acan:ACA1_103350"/>
<organism evidence="1 2">
    <name type="scientific">Acanthamoeba castellanii (strain ATCC 30010 / Neff)</name>
    <dbReference type="NCBI Taxonomy" id="1257118"/>
    <lineage>
        <taxon>Eukaryota</taxon>
        <taxon>Amoebozoa</taxon>
        <taxon>Discosea</taxon>
        <taxon>Longamoebia</taxon>
        <taxon>Centramoebida</taxon>
        <taxon>Acanthamoebidae</taxon>
        <taxon>Acanthamoeba</taxon>
    </lineage>
</organism>
<dbReference type="Gene3D" id="2.60.120.330">
    <property type="entry name" value="B-lactam Antibiotic, Isopenicillin N Synthase, Chain"/>
    <property type="match status" value="1"/>
</dbReference>
<dbReference type="AlphaFoldDB" id="L8GE18"/>
<dbReference type="Proteomes" id="UP000011083">
    <property type="component" value="Unassembled WGS sequence"/>
</dbReference>
<dbReference type="SUPFAM" id="SSF51197">
    <property type="entry name" value="Clavaminate synthase-like"/>
    <property type="match status" value="1"/>
</dbReference>